<reference evidence="2 5" key="2">
    <citation type="submission" date="2020-08" db="EMBL/GenBank/DDBJ databases">
        <title>Genomic Encyclopedia of Type Strains, Phase IV (KMG-IV): sequencing the most valuable type-strain genomes for metagenomic binning, comparative biology and taxonomic classification.</title>
        <authorList>
            <person name="Goeker M."/>
        </authorList>
    </citation>
    <scope>NUCLEOTIDE SEQUENCE [LARGE SCALE GENOMIC DNA]</scope>
    <source>
        <strain evidence="2 5">DSM 100021</strain>
    </source>
</reference>
<dbReference type="GO" id="GO:0005737">
    <property type="term" value="C:cytoplasm"/>
    <property type="evidence" value="ECO:0007669"/>
    <property type="project" value="UniProtKB-ARBA"/>
</dbReference>
<evidence type="ECO:0000313" key="2">
    <source>
        <dbReference type="EMBL" id="MBB4006403.1"/>
    </source>
</evidence>
<dbReference type="Proteomes" id="UP000185598">
    <property type="component" value="Unassembled WGS sequence"/>
</dbReference>
<dbReference type="InterPro" id="IPR012349">
    <property type="entry name" value="Split_barrel_FMN-bd"/>
</dbReference>
<name>A0A1Q9A446_9HYPH</name>
<proteinExistence type="predicted"/>
<dbReference type="AlphaFoldDB" id="A0A1Q9A446"/>
<protein>
    <submittedName>
        <fullName evidence="3">Pyridoxamine 5'-phosphate oxidase</fullName>
    </submittedName>
</protein>
<dbReference type="STRING" id="887144.BJF91_20090"/>
<dbReference type="Pfam" id="PF13883">
    <property type="entry name" value="CREG_beta-barrel"/>
    <property type="match status" value="1"/>
</dbReference>
<dbReference type="PANTHER" id="PTHR13343">
    <property type="entry name" value="CREG1 PROTEIN"/>
    <property type="match status" value="1"/>
</dbReference>
<dbReference type="OrthoDB" id="9814594at2"/>
<dbReference type="Proteomes" id="UP000544107">
    <property type="component" value="Unassembled WGS sequence"/>
</dbReference>
<evidence type="ECO:0000313" key="3">
    <source>
        <dbReference type="EMBL" id="OLP49351.1"/>
    </source>
</evidence>
<accession>A0A1Q9A446</accession>
<feature type="domain" description="CREG-like beta-barrel" evidence="1">
    <location>
        <begin position="15"/>
        <end position="157"/>
    </location>
</feature>
<sequence>MTASAPPIRPSPIRPTDDEARKQARILLRGAVHVALGVIDPETGGPFVSRVALGTMPDGTVILLVSRLSAHTKAMLADARVSLLAGEPGKGDPLAHPRLTVQCLAKPVETDSSLHEAMRSRFLARHPKSKLYIDFPDFLFFELTPQRAALNGGFGRAFLLSGSDLMIRKRLAFPNGKTEAQTIQDLGYALTAIVKNPPHIKGVKRDGKVQICGLDAAGIDFFWGNSLIRSEFDVELDRLKLPNLPNPNKG</sequence>
<keyword evidence="4" id="KW-1185">Reference proteome</keyword>
<dbReference type="EMBL" id="JACIED010000001">
    <property type="protein sequence ID" value="MBB4006403.1"/>
    <property type="molecule type" value="Genomic_DNA"/>
</dbReference>
<evidence type="ECO:0000313" key="5">
    <source>
        <dbReference type="Proteomes" id="UP000544107"/>
    </source>
</evidence>
<evidence type="ECO:0000259" key="1">
    <source>
        <dbReference type="Pfam" id="PF13883"/>
    </source>
</evidence>
<dbReference type="PANTHER" id="PTHR13343:SF17">
    <property type="entry name" value="CELLULAR REPRESSOR OF E1A-STIMULATED GENES, ISOFORM A"/>
    <property type="match status" value="1"/>
</dbReference>
<comment type="caution">
    <text evidence="3">The sequence shown here is derived from an EMBL/GenBank/DDBJ whole genome shotgun (WGS) entry which is preliminary data.</text>
</comment>
<dbReference type="InterPro" id="IPR055343">
    <property type="entry name" value="CREG_beta-barrel"/>
</dbReference>
<dbReference type="Gene3D" id="2.30.110.10">
    <property type="entry name" value="Electron Transport, Fmn-binding Protein, Chain A"/>
    <property type="match status" value="1"/>
</dbReference>
<dbReference type="EMBL" id="MKIN01000022">
    <property type="protein sequence ID" value="OLP49351.1"/>
    <property type="molecule type" value="Genomic_DNA"/>
</dbReference>
<reference evidence="3 4" key="1">
    <citation type="submission" date="2016-09" db="EMBL/GenBank/DDBJ databases">
        <title>Rhizobium oryziradicis sp. nov., isolated from the root of rice.</title>
        <authorList>
            <person name="Zhao J."/>
            <person name="Zhang X."/>
        </authorList>
    </citation>
    <scope>NUCLEOTIDE SEQUENCE [LARGE SCALE GENOMIC DNA]</scope>
    <source>
        <strain evidence="3 4">14971</strain>
    </source>
</reference>
<organism evidence="3 4">
    <name type="scientific">Allorhizobium taibaishanense</name>
    <dbReference type="NCBI Taxonomy" id="887144"/>
    <lineage>
        <taxon>Bacteria</taxon>
        <taxon>Pseudomonadati</taxon>
        <taxon>Pseudomonadota</taxon>
        <taxon>Alphaproteobacteria</taxon>
        <taxon>Hyphomicrobiales</taxon>
        <taxon>Rhizobiaceae</taxon>
        <taxon>Rhizobium/Agrobacterium group</taxon>
        <taxon>Allorhizobium</taxon>
    </lineage>
</organism>
<gene>
    <name evidence="3" type="ORF">BJF91_20090</name>
    <name evidence="2" type="ORF">GGQ71_000639</name>
</gene>
<dbReference type="SUPFAM" id="SSF50475">
    <property type="entry name" value="FMN-binding split barrel"/>
    <property type="match status" value="1"/>
</dbReference>
<evidence type="ECO:0000313" key="4">
    <source>
        <dbReference type="Proteomes" id="UP000185598"/>
    </source>
</evidence>
<dbReference type="RefSeq" id="WP_075615142.1">
    <property type="nucleotide sequence ID" value="NZ_JACIED010000001.1"/>
</dbReference>